<dbReference type="RefSeq" id="WP_015485510.1">
    <property type="nucleotide sequence ID" value="NC_020888.1"/>
</dbReference>
<dbReference type="InterPro" id="IPR046158">
    <property type="entry name" value="DUF6160"/>
</dbReference>
<dbReference type="KEGG" id="tol:TOL_0326"/>
<feature type="chain" id="PRO_5004065771" description="DUF6160 domain-containing protein" evidence="1">
    <location>
        <begin position="21"/>
        <end position="207"/>
    </location>
</feature>
<protein>
    <recommendedName>
        <fullName evidence="2">DUF6160 domain-containing protein</fullName>
    </recommendedName>
</protein>
<evidence type="ECO:0000313" key="3">
    <source>
        <dbReference type="EMBL" id="CCU70769.1"/>
    </source>
</evidence>
<dbReference type="Pfam" id="PF19657">
    <property type="entry name" value="DUF6160"/>
    <property type="match status" value="1"/>
</dbReference>
<proteinExistence type="predicted"/>
<name>M5DZ13_9GAMM</name>
<feature type="signal peptide" evidence="1">
    <location>
        <begin position="1"/>
        <end position="20"/>
    </location>
</feature>
<sequence length="207" mass="22199">MTIRKITALLGLISSVSVFAELAPMEEAEMESVTGQGGVYLSGELAFNKDGGPLWGATSGQFDEFGSEKQVRNCGTASQPEECGIRIAAQLDQGGWYVLDDLSGGFAFEGLTLRTSFRETALNYDVRDASGNPVVEAFNKEVVEIGLPKTVSLNNFKFTLAVANSGEWKPDGTVLADGNTFQQTNLFGIQMNGDITLKGNLLLFPVN</sequence>
<dbReference type="AlphaFoldDB" id="M5DZ13"/>
<accession>M5DZ13</accession>
<dbReference type="Proteomes" id="UP000011866">
    <property type="component" value="Chromosome"/>
</dbReference>
<organism evidence="3 4">
    <name type="scientific">Thalassolituus oleivorans MIL-1</name>
    <dbReference type="NCBI Taxonomy" id="1298593"/>
    <lineage>
        <taxon>Bacteria</taxon>
        <taxon>Pseudomonadati</taxon>
        <taxon>Pseudomonadota</taxon>
        <taxon>Gammaproteobacteria</taxon>
        <taxon>Oceanospirillales</taxon>
        <taxon>Oceanospirillaceae</taxon>
        <taxon>Thalassolituus</taxon>
    </lineage>
</organism>
<keyword evidence="1" id="KW-0732">Signal</keyword>
<dbReference type="HOGENOM" id="CLU_1446076_0_0_6"/>
<evidence type="ECO:0000313" key="4">
    <source>
        <dbReference type="Proteomes" id="UP000011866"/>
    </source>
</evidence>
<dbReference type="STRING" id="187493.CN03_02175"/>
<dbReference type="GeneID" id="79175330"/>
<dbReference type="eggNOG" id="ENOG5032X8B">
    <property type="taxonomic scope" value="Bacteria"/>
</dbReference>
<dbReference type="EMBL" id="HF680312">
    <property type="protein sequence ID" value="CCU70769.1"/>
    <property type="molecule type" value="Genomic_DNA"/>
</dbReference>
<reference evidence="3 4" key="1">
    <citation type="journal article" date="2013" name="Genome Announc.">
        <title>Genome Sequence of Thalassolituus oleivorans MIL-1 (DSM 14913T).</title>
        <authorList>
            <person name="Golyshin P.N."/>
            <person name="Werner J."/>
            <person name="Chernikova T.N."/>
            <person name="Tran H."/>
            <person name="Ferrer M."/>
            <person name="Yakimov M.M."/>
            <person name="Teeling H."/>
            <person name="Golyshina O.V."/>
        </authorList>
    </citation>
    <scope>NUCLEOTIDE SEQUENCE [LARGE SCALE GENOMIC DNA]</scope>
    <source>
        <strain evidence="3 4">MIL-1</strain>
    </source>
</reference>
<gene>
    <name evidence="3" type="ORF">TOL_0326</name>
</gene>
<feature type="domain" description="DUF6160" evidence="2">
    <location>
        <begin position="4"/>
        <end position="46"/>
    </location>
</feature>
<evidence type="ECO:0000256" key="1">
    <source>
        <dbReference type="SAM" id="SignalP"/>
    </source>
</evidence>
<keyword evidence="4" id="KW-1185">Reference proteome</keyword>
<evidence type="ECO:0000259" key="2">
    <source>
        <dbReference type="Pfam" id="PF19657"/>
    </source>
</evidence>